<organism evidence="10 11">
    <name type="scientific">Durusdinium trenchii</name>
    <dbReference type="NCBI Taxonomy" id="1381693"/>
    <lineage>
        <taxon>Eukaryota</taxon>
        <taxon>Sar</taxon>
        <taxon>Alveolata</taxon>
        <taxon>Dinophyceae</taxon>
        <taxon>Suessiales</taxon>
        <taxon>Symbiodiniaceae</taxon>
        <taxon>Durusdinium</taxon>
    </lineage>
</organism>
<feature type="domain" description="R3H" evidence="7">
    <location>
        <begin position="522"/>
        <end position="600"/>
    </location>
</feature>
<feature type="domain" description="Helicase C-terminal" evidence="9">
    <location>
        <begin position="349"/>
        <end position="518"/>
    </location>
</feature>
<evidence type="ECO:0000313" key="11">
    <source>
        <dbReference type="Proteomes" id="UP001642464"/>
    </source>
</evidence>
<dbReference type="PROSITE" id="PS51192">
    <property type="entry name" value="HELICASE_ATP_BIND_1"/>
    <property type="match status" value="1"/>
</dbReference>
<dbReference type="SUPFAM" id="SSF82708">
    <property type="entry name" value="R3H domain"/>
    <property type="match status" value="1"/>
</dbReference>
<dbReference type="Gene3D" id="3.40.50.300">
    <property type="entry name" value="P-loop containing nucleotide triphosphate hydrolases"/>
    <property type="match status" value="2"/>
</dbReference>
<dbReference type="InterPro" id="IPR011545">
    <property type="entry name" value="DEAD/DEAH_box_helicase_dom"/>
</dbReference>
<comment type="caution">
    <text evidence="10">The sequence shown here is derived from an EMBL/GenBank/DDBJ whole genome shotgun (WGS) entry which is preliminary data.</text>
</comment>
<evidence type="ECO:0000259" key="8">
    <source>
        <dbReference type="PROSITE" id="PS51192"/>
    </source>
</evidence>
<keyword evidence="3" id="KW-0378">Hydrolase</keyword>
<gene>
    <name evidence="10" type="ORF">SCF082_LOCUS28327</name>
</gene>
<evidence type="ECO:0000256" key="5">
    <source>
        <dbReference type="ARBA" id="ARBA00022840"/>
    </source>
</evidence>
<evidence type="ECO:0000256" key="4">
    <source>
        <dbReference type="ARBA" id="ARBA00022806"/>
    </source>
</evidence>
<evidence type="ECO:0000256" key="1">
    <source>
        <dbReference type="ARBA" id="ARBA00012552"/>
    </source>
</evidence>
<protein>
    <recommendedName>
        <fullName evidence="1">RNA helicase</fullName>
        <ecNumber evidence="1">3.6.4.13</ecNumber>
    </recommendedName>
</protein>
<dbReference type="InterPro" id="IPR036610">
    <property type="entry name" value="PEBP-like_sf"/>
</dbReference>
<reference evidence="10 11" key="1">
    <citation type="submission" date="2024-02" db="EMBL/GenBank/DDBJ databases">
        <authorList>
            <person name="Chen Y."/>
            <person name="Shah S."/>
            <person name="Dougan E. K."/>
            <person name="Thang M."/>
            <person name="Chan C."/>
        </authorList>
    </citation>
    <scope>NUCLEOTIDE SEQUENCE [LARGE SCALE GENOMIC DNA]</scope>
</reference>
<dbReference type="InterPro" id="IPR036867">
    <property type="entry name" value="R3H_dom_sf"/>
</dbReference>
<feature type="region of interest" description="Disordered" evidence="6">
    <location>
        <begin position="938"/>
        <end position="1003"/>
    </location>
</feature>
<dbReference type="PROSITE" id="PS51194">
    <property type="entry name" value="HELICASE_CTER"/>
    <property type="match status" value="1"/>
</dbReference>
<dbReference type="Proteomes" id="UP001642464">
    <property type="component" value="Unassembled WGS sequence"/>
</dbReference>
<dbReference type="SUPFAM" id="SSF52540">
    <property type="entry name" value="P-loop containing nucleoside triphosphate hydrolases"/>
    <property type="match status" value="2"/>
</dbReference>
<dbReference type="SUPFAM" id="SSF49777">
    <property type="entry name" value="PEBP-like"/>
    <property type="match status" value="1"/>
</dbReference>
<evidence type="ECO:0000256" key="2">
    <source>
        <dbReference type="ARBA" id="ARBA00022741"/>
    </source>
</evidence>
<dbReference type="InterPro" id="IPR027417">
    <property type="entry name" value="P-loop_NTPase"/>
</dbReference>
<dbReference type="Gene3D" id="3.90.280.10">
    <property type="entry name" value="PEBP-like"/>
    <property type="match status" value="1"/>
</dbReference>
<feature type="compositionally biased region" description="Basic and acidic residues" evidence="6">
    <location>
        <begin position="962"/>
        <end position="971"/>
    </location>
</feature>
<name>A0ABP0MKG2_9DINO</name>
<keyword evidence="5" id="KW-0067">ATP-binding</keyword>
<keyword evidence="4 10" id="KW-0347">Helicase</keyword>
<dbReference type="Gene3D" id="3.30.1370.50">
    <property type="entry name" value="R3H-like domain"/>
    <property type="match status" value="1"/>
</dbReference>
<dbReference type="SMART" id="SM00487">
    <property type="entry name" value="DEXDc"/>
    <property type="match status" value="1"/>
</dbReference>
<evidence type="ECO:0000259" key="9">
    <source>
        <dbReference type="PROSITE" id="PS51194"/>
    </source>
</evidence>
<dbReference type="EMBL" id="CAXAMM010022225">
    <property type="protein sequence ID" value="CAK9051618.1"/>
    <property type="molecule type" value="Genomic_DNA"/>
</dbReference>
<keyword evidence="11" id="KW-1185">Reference proteome</keyword>
<evidence type="ECO:0000259" key="7">
    <source>
        <dbReference type="PROSITE" id="PS51061"/>
    </source>
</evidence>
<evidence type="ECO:0000256" key="6">
    <source>
        <dbReference type="SAM" id="MobiDB-lite"/>
    </source>
</evidence>
<accession>A0ABP0MKG2</accession>
<dbReference type="Pfam" id="PF00271">
    <property type="entry name" value="Helicase_C"/>
    <property type="match status" value="1"/>
</dbReference>
<evidence type="ECO:0000256" key="3">
    <source>
        <dbReference type="ARBA" id="ARBA00022801"/>
    </source>
</evidence>
<dbReference type="Pfam" id="PF00270">
    <property type="entry name" value="DEAD"/>
    <property type="match status" value="1"/>
</dbReference>
<dbReference type="InterPro" id="IPR001650">
    <property type="entry name" value="Helicase_C-like"/>
</dbReference>
<feature type="domain" description="Helicase ATP-binding" evidence="8">
    <location>
        <begin position="135"/>
        <end position="321"/>
    </location>
</feature>
<dbReference type="GO" id="GO:0004386">
    <property type="term" value="F:helicase activity"/>
    <property type="evidence" value="ECO:0007669"/>
    <property type="project" value="UniProtKB-KW"/>
</dbReference>
<dbReference type="InterPro" id="IPR014001">
    <property type="entry name" value="Helicase_ATP-bd"/>
</dbReference>
<sequence>MAEEAEVEQTPQPFEGERIIPKPVKDGDWLKGDLAKIHKDFYLNHPDLSLQCERFCWGNLEAAHPVLGQRSQEEAEEYRKANGIVVQVVRGRPAPKPFQTFQETAFPSFVEELAMELFSTESQGALPFAVQAQAWPCALSGMDLIAVAPTGSGKTLAFLLPALVHIMAQPHVQEGEGPIVLILEPTRELAVQTYKVAQQFCTRTSGEDLIRAGLCFGGVAAQQQTPLVEAPDFGRWPEILVATPGRLLELISVKKWISAKRMSYVVLDEADHMLLTGNWLVHIKQLLYLMRPDRQLLLLSATWPLDADRVASDLCGEELIKIRVNPVVPNIPQEVKLFPGQFDGGYNKKMAELVRWIQEEMEPSESLLVFCHHYRLPPQIAHHPPVLEALSKHVPNSHWHDRVAVLDHAQKHEEQQAQYMNFLQGKVKMLISTFSLAGRGLDFHDPDSMPLSLAVILFDFPSSIGEYANCIGRTSRPGQRGGRVYAFLPEGRFWIAGELIALLEHCGQKVPDALAEQHAQDQKFLSDVKAGMLQLLNQGSLQSDSLCAGEYDAEQKVWTLPSSIPSYRRKLVHLLADELNLPHVSYGESSDRRLYLSHDRDALPDKYFVEGEAVVIRHHVHPEQRGTVANAHINRRFRTIEIRVNNPTFGDMPVDVPVEMVWREGQEPSPFPARPTRENVRRYADYREHRPDYRSDYRSNSNYKRSWKSPGYGSSYGNYSLVLPARRLSVRRGDMVCSRPEKGALAQWALGLEALSVRLKALAGTLLKLLENPEHRAAAVQATLRSALHHCAHLSRQEVLPPVQLFTRKSGAAPEEWRQGLARSRKQVKLAAAEHEETDALHSDRQRAVVRSLQAASALGVPEAGPWAQEMATLFSSCQRLAEHARNTYAEAQRRRSSRSSATVDRWRRAPYRCIAEKVEEEEVGPAPLQIGPVLCEGLDAGTGDDPPSTVAIRLETPVQPETERRNDRRGPSVQEQGLPDPGPALTAEDLAGGGPDPVGTRDWTRDWISLEAPRLQTGTTTLVGKARESVFFSTWFDASVLSDILRPLESITKSGVTYKEKGSFLPWLTQRVQIPMDDWSDCAAGCARAAMPDVWTPNSRNACSDIVGAVAVDAYSASCLAGENTPPMLQAMAVNPGNQHLLLTAVDEDGKPAPTAEAPPLWAVANIGVSSANELHKGRGDVVVPYSGPNIQDDFIHRIFFRVYEQPYRVPQHLLRRKDVGVPSDGRPEAAQCGDGRFACFPSWRTPAQLRCPNHVFGRGPAWTPYRGEERLGQISRSVSDDESE</sequence>
<evidence type="ECO:0000313" key="10">
    <source>
        <dbReference type="EMBL" id="CAK9051618.1"/>
    </source>
</evidence>
<dbReference type="InterPro" id="IPR001374">
    <property type="entry name" value="R3H_dom"/>
</dbReference>
<dbReference type="PANTHER" id="PTHR47958">
    <property type="entry name" value="ATP-DEPENDENT RNA HELICASE DBP3"/>
    <property type="match status" value="1"/>
</dbReference>
<dbReference type="PROSITE" id="PS51061">
    <property type="entry name" value="R3H"/>
    <property type="match status" value="1"/>
</dbReference>
<dbReference type="EC" id="3.6.4.13" evidence="1"/>
<proteinExistence type="predicted"/>
<keyword evidence="2" id="KW-0547">Nucleotide-binding</keyword>